<protein>
    <recommendedName>
        <fullName evidence="3">Transmembrane protein</fullName>
    </recommendedName>
</protein>
<feature type="transmembrane region" description="Helical" evidence="1">
    <location>
        <begin position="97"/>
        <end position="115"/>
    </location>
</feature>
<dbReference type="VEuPathDB" id="TriTrypDB:TcIL3000.11.1220"/>
<evidence type="ECO:0000256" key="1">
    <source>
        <dbReference type="SAM" id="Phobius"/>
    </source>
</evidence>
<dbReference type="EMBL" id="HE575324">
    <property type="protein sequence ID" value="CCC94739.1"/>
    <property type="molecule type" value="Genomic_DNA"/>
</dbReference>
<name>G0UZC0_TRYCI</name>
<proteinExistence type="predicted"/>
<dbReference type="AlphaFoldDB" id="G0UZC0"/>
<keyword evidence="1" id="KW-0472">Membrane</keyword>
<gene>
    <name evidence="2" type="ORF">TCIL3000_11_1220</name>
</gene>
<organism evidence="2">
    <name type="scientific">Trypanosoma congolense (strain IL3000)</name>
    <dbReference type="NCBI Taxonomy" id="1068625"/>
    <lineage>
        <taxon>Eukaryota</taxon>
        <taxon>Discoba</taxon>
        <taxon>Euglenozoa</taxon>
        <taxon>Kinetoplastea</taxon>
        <taxon>Metakinetoplastina</taxon>
        <taxon>Trypanosomatida</taxon>
        <taxon>Trypanosomatidae</taxon>
        <taxon>Trypanosoma</taxon>
        <taxon>Nannomonas</taxon>
    </lineage>
</organism>
<feature type="transmembrane region" description="Helical" evidence="1">
    <location>
        <begin position="41"/>
        <end position="61"/>
    </location>
</feature>
<evidence type="ECO:0000313" key="2">
    <source>
        <dbReference type="EMBL" id="CCC94739.1"/>
    </source>
</evidence>
<evidence type="ECO:0008006" key="3">
    <source>
        <dbReference type="Google" id="ProtNLM"/>
    </source>
</evidence>
<sequence>MTKYELKLQYFDEWMIRWRKFQTESDWEIEKNRQWWRRFNMVFSGTILSGLCVCTAGTATIRRQYGLPHFFDVGFDGQIKSNILRTLTSRWRYTPQGYGRLLITGVPTYIAFVFMEHRSERRRMNQYLRQNTVFGEQMRRFQKTGKIEEYLPVNIKATLPASQQAIYNY</sequence>
<keyword evidence="1" id="KW-0812">Transmembrane</keyword>
<accession>G0UZC0</accession>
<reference evidence="2" key="1">
    <citation type="journal article" date="2012" name="Proc. Natl. Acad. Sci. U.S.A.">
        <title>Antigenic diversity is generated by distinct evolutionary mechanisms in African trypanosome species.</title>
        <authorList>
            <person name="Jackson A.P."/>
            <person name="Berry A."/>
            <person name="Aslett M."/>
            <person name="Allison H.C."/>
            <person name="Burton P."/>
            <person name="Vavrova-Anderson J."/>
            <person name="Brown R."/>
            <person name="Browne H."/>
            <person name="Corton N."/>
            <person name="Hauser H."/>
            <person name="Gamble J."/>
            <person name="Gilderthorp R."/>
            <person name="Marcello L."/>
            <person name="McQuillan J."/>
            <person name="Otto T.D."/>
            <person name="Quail M.A."/>
            <person name="Sanders M.J."/>
            <person name="van Tonder A."/>
            <person name="Ginger M.L."/>
            <person name="Field M.C."/>
            <person name="Barry J.D."/>
            <person name="Hertz-Fowler C."/>
            <person name="Berriman M."/>
        </authorList>
    </citation>
    <scope>NUCLEOTIDE SEQUENCE</scope>
    <source>
        <strain evidence="2">IL3000</strain>
    </source>
</reference>
<keyword evidence="1" id="KW-1133">Transmembrane helix</keyword>